<comment type="caution">
    <text evidence="4">The sequence shown here is derived from an EMBL/GenBank/DDBJ whole genome shotgun (WGS) entry which is preliminary data.</text>
</comment>
<feature type="domain" description="N-acetyltransferase" evidence="3">
    <location>
        <begin position="7"/>
        <end position="166"/>
    </location>
</feature>
<sequence>MTSAATSQTRPMTAADWPEVERIYRDGIATGLATFETQPPTWERFDEHRLPAPRLVATGDRGEVLGWAAVTPVSTRQVYRGVVEHSIYVASVARGQGVGGRLLADLLAAADESGIWTVQAKLFPQNLPSLALHHAHGFRTVGTRERIALMTHGPLAGTWLDTVLVERRR</sequence>
<dbReference type="Pfam" id="PF00583">
    <property type="entry name" value="Acetyltransf_1"/>
    <property type="match status" value="1"/>
</dbReference>
<dbReference type="PANTHER" id="PTHR43072:SF23">
    <property type="entry name" value="UPF0039 PROTEIN C11D3.02C"/>
    <property type="match status" value="1"/>
</dbReference>
<dbReference type="PROSITE" id="PS51186">
    <property type="entry name" value="GNAT"/>
    <property type="match status" value="1"/>
</dbReference>
<keyword evidence="1 4" id="KW-0808">Transferase</keyword>
<keyword evidence="2" id="KW-0012">Acyltransferase</keyword>
<evidence type="ECO:0000256" key="2">
    <source>
        <dbReference type="ARBA" id="ARBA00023315"/>
    </source>
</evidence>
<proteinExistence type="predicted"/>
<reference evidence="4 5" key="1">
    <citation type="submission" date="2016-01" db="EMBL/GenBank/DDBJ databases">
        <title>Janibacter melonis strain CD11_4 genome sequencing and assembly.</title>
        <authorList>
            <person name="Nair G.R."/>
            <person name="Kaur G."/>
            <person name="Chander A.M."/>
            <person name="Mayilraj S."/>
        </authorList>
    </citation>
    <scope>NUCLEOTIDE SEQUENCE [LARGE SCALE GENOMIC DNA]</scope>
    <source>
        <strain evidence="4 5">CD11-4</strain>
    </source>
</reference>
<keyword evidence="5" id="KW-1185">Reference proteome</keyword>
<dbReference type="Proteomes" id="UP000076976">
    <property type="component" value="Unassembled WGS sequence"/>
</dbReference>
<evidence type="ECO:0000256" key="1">
    <source>
        <dbReference type="ARBA" id="ARBA00022679"/>
    </source>
</evidence>
<dbReference type="AlphaFoldDB" id="A0A176QBD3"/>
<dbReference type="InterPro" id="IPR016181">
    <property type="entry name" value="Acyl_CoA_acyltransferase"/>
</dbReference>
<dbReference type="SUPFAM" id="SSF55729">
    <property type="entry name" value="Acyl-CoA N-acyltransferases (Nat)"/>
    <property type="match status" value="1"/>
</dbReference>
<dbReference type="InterPro" id="IPR000182">
    <property type="entry name" value="GNAT_dom"/>
</dbReference>
<evidence type="ECO:0000313" key="4">
    <source>
        <dbReference type="EMBL" id="OAB86967.1"/>
    </source>
</evidence>
<protein>
    <submittedName>
        <fullName evidence="4">Phosphinothricin acetyltransferase</fullName>
    </submittedName>
</protein>
<evidence type="ECO:0000313" key="5">
    <source>
        <dbReference type="Proteomes" id="UP000076976"/>
    </source>
</evidence>
<name>A0A176QBD3_9MICO</name>
<organism evidence="4 5">
    <name type="scientific">Janibacter melonis</name>
    <dbReference type="NCBI Taxonomy" id="262209"/>
    <lineage>
        <taxon>Bacteria</taxon>
        <taxon>Bacillati</taxon>
        <taxon>Actinomycetota</taxon>
        <taxon>Actinomycetes</taxon>
        <taxon>Micrococcales</taxon>
        <taxon>Intrasporangiaceae</taxon>
        <taxon>Janibacter</taxon>
    </lineage>
</organism>
<dbReference type="GO" id="GO:0016747">
    <property type="term" value="F:acyltransferase activity, transferring groups other than amino-acyl groups"/>
    <property type="evidence" value="ECO:0007669"/>
    <property type="project" value="InterPro"/>
</dbReference>
<dbReference type="RefSeq" id="WP_068275515.1">
    <property type="nucleotide sequence ID" value="NZ_LQZG01000003.1"/>
</dbReference>
<evidence type="ECO:0000259" key="3">
    <source>
        <dbReference type="PROSITE" id="PS51186"/>
    </source>
</evidence>
<dbReference type="EMBL" id="LQZG01000003">
    <property type="protein sequence ID" value="OAB86967.1"/>
    <property type="molecule type" value="Genomic_DNA"/>
</dbReference>
<gene>
    <name evidence="4" type="ORF">AWH69_11285</name>
</gene>
<dbReference type="PANTHER" id="PTHR43072">
    <property type="entry name" value="N-ACETYLTRANSFERASE"/>
    <property type="match status" value="1"/>
</dbReference>
<accession>A0A176QBD3</accession>
<dbReference type="Gene3D" id="3.40.630.30">
    <property type="match status" value="1"/>
</dbReference>